<dbReference type="SUPFAM" id="SSF54631">
    <property type="entry name" value="CBS-domain pair"/>
    <property type="match status" value="1"/>
</dbReference>
<evidence type="ECO:0000256" key="1">
    <source>
        <dbReference type="SAM" id="MobiDB-lite"/>
    </source>
</evidence>
<evidence type="ECO:0000313" key="2">
    <source>
        <dbReference type="EMBL" id="STD27175.1"/>
    </source>
</evidence>
<organism evidence="2 3">
    <name type="scientific">Enterobacter asburiae</name>
    <dbReference type="NCBI Taxonomy" id="61645"/>
    <lineage>
        <taxon>Bacteria</taxon>
        <taxon>Pseudomonadati</taxon>
        <taxon>Pseudomonadota</taxon>
        <taxon>Gammaproteobacteria</taxon>
        <taxon>Enterobacterales</taxon>
        <taxon>Enterobacteriaceae</taxon>
        <taxon>Enterobacter</taxon>
        <taxon>Enterobacter cloacae complex</taxon>
    </lineage>
</organism>
<feature type="region of interest" description="Disordered" evidence="1">
    <location>
        <begin position="83"/>
        <end position="117"/>
    </location>
</feature>
<sequence length="117" mass="13001">MPDNTDKLFVTSRDKTLLGELELKTILLNSTQRKVSEVMENEPMVFSPEDDAEKAARTFERDDLVSAAVVDFCRQTDGASDHSMRSLMWSTKKPTTTCARSAGSAPKMTSMPPSARR</sequence>
<dbReference type="Gene3D" id="3.10.580.10">
    <property type="entry name" value="CBS-domain"/>
    <property type="match status" value="1"/>
</dbReference>
<dbReference type="InterPro" id="IPR006669">
    <property type="entry name" value="MgtE_transporter"/>
</dbReference>
<dbReference type="GO" id="GO:0015095">
    <property type="term" value="F:magnesium ion transmembrane transporter activity"/>
    <property type="evidence" value="ECO:0007669"/>
    <property type="project" value="InterPro"/>
</dbReference>
<protein>
    <submittedName>
        <fullName evidence="2">Magnesium transporter mgtE</fullName>
    </submittedName>
</protein>
<name>A0A376FM39_ENTAS</name>
<feature type="compositionally biased region" description="Polar residues" evidence="1">
    <location>
        <begin position="88"/>
        <end position="99"/>
    </location>
</feature>
<dbReference type="Proteomes" id="UP000255163">
    <property type="component" value="Unassembled WGS sequence"/>
</dbReference>
<dbReference type="AlphaFoldDB" id="A0A376FM39"/>
<proteinExistence type="predicted"/>
<dbReference type="PANTHER" id="PTHR43773:SF1">
    <property type="entry name" value="MAGNESIUM TRANSPORTER MGTE"/>
    <property type="match status" value="1"/>
</dbReference>
<dbReference type="PANTHER" id="PTHR43773">
    <property type="entry name" value="MAGNESIUM TRANSPORTER MGTE"/>
    <property type="match status" value="1"/>
</dbReference>
<reference evidence="2 3" key="1">
    <citation type="submission" date="2018-06" db="EMBL/GenBank/DDBJ databases">
        <authorList>
            <consortium name="Pathogen Informatics"/>
            <person name="Doyle S."/>
        </authorList>
    </citation>
    <scope>NUCLEOTIDE SEQUENCE [LARGE SCALE GENOMIC DNA]</scope>
    <source>
        <strain evidence="2 3">NCTC12123</strain>
    </source>
</reference>
<dbReference type="GO" id="GO:0016020">
    <property type="term" value="C:membrane"/>
    <property type="evidence" value="ECO:0007669"/>
    <property type="project" value="InterPro"/>
</dbReference>
<accession>A0A376FM39</accession>
<evidence type="ECO:0000313" key="3">
    <source>
        <dbReference type="Proteomes" id="UP000255163"/>
    </source>
</evidence>
<dbReference type="InterPro" id="IPR046342">
    <property type="entry name" value="CBS_dom_sf"/>
</dbReference>
<dbReference type="EMBL" id="UFYI01000007">
    <property type="protein sequence ID" value="STD27175.1"/>
    <property type="molecule type" value="Genomic_DNA"/>
</dbReference>
<gene>
    <name evidence="2" type="primary">mgtE_3</name>
    <name evidence="2" type="ORF">NCTC12123_05977</name>
</gene>